<comment type="caution">
    <text evidence="5">The sequence shown here is derived from an EMBL/GenBank/DDBJ whole genome shotgun (WGS) entry which is preliminary data.</text>
</comment>
<gene>
    <name evidence="5" type="ORF">IWQ62_003848</name>
</gene>
<dbReference type="GO" id="GO:0032259">
    <property type="term" value="P:methylation"/>
    <property type="evidence" value="ECO:0007669"/>
    <property type="project" value="UniProtKB-KW"/>
</dbReference>
<evidence type="ECO:0000256" key="1">
    <source>
        <dbReference type="ARBA" id="ARBA00008361"/>
    </source>
</evidence>
<evidence type="ECO:0000256" key="2">
    <source>
        <dbReference type="ARBA" id="ARBA00022603"/>
    </source>
</evidence>
<dbReference type="InterPro" id="IPR025714">
    <property type="entry name" value="Methyltranfer_dom"/>
</dbReference>
<keyword evidence="3" id="KW-0808">Transferase</keyword>
<reference evidence="5" key="1">
    <citation type="submission" date="2022-07" db="EMBL/GenBank/DDBJ databases">
        <title>Phylogenomic reconstructions and comparative analyses of Kickxellomycotina fungi.</title>
        <authorList>
            <person name="Reynolds N.K."/>
            <person name="Stajich J.E."/>
            <person name="Barry K."/>
            <person name="Grigoriev I.V."/>
            <person name="Crous P."/>
            <person name="Smith M.E."/>
        </authorList>
    </citation>
    <scope>NUCLEOTIDE SEQUENCE</scope>
    <source>
        <strain evidence="5">RSA 1196</strain>
    </source>
</reference>
<name>A0A9W8E192_9FUNG</name>
<sequence>MDALPEKNADYGTQEYWEARYTKEDPNTTFDWFKTYHELQSIFQQECPDKEANVLMLGSGNSTLSEDMYRDGYHNITNVDFSKSVIEHMRERCRDMPSMRWELMDIRDLQLTDQSFDVVIDKGTMDALMCEQGDVWEPSAELVHQVEQEVNEVVRVLRPGGKFIYITFGQPHFRRRYLQRPELSLEIRTIGDAFHYFVYVATKITSS</sequence>
<feature type="domain" description="Methyltransferase" evidence="4">
    <location>
        <begin position="49"/>
        <end position="169"/>
    </location>
</feature>
<dbReference type="CDD" id="cd02440">
    <property type="entry name" value="AdoMet_MTases"/>
    <property type="match status" value="1"/>
</dbReference>
<keyword evidence="2" id="KW-0489">Methyltransferase</keyword>
<evidence type="ECO:0000259" key="4">
    <source>
        <dbReference type="Pfam" id="PF13847"/>
    </source>
</evidence>
<dbReference type="PANTHER" id="PTHR12176:SF80">
    <property type="entry name" value="EEF1A LYSINE METHYLTRANSFERASE 4"/>
    <property type="match status" value="1"/>
</dbReference>
<keyword evidence="6" id="KW-1185">Reference proteome</keyword>
<dbReference type="Pfam" id="PF13847">
    <property type="entry name" value="Methyltransf_31"/>
    <property type="match status" value="1"/>
</dbReference>
<dbReference type="Gene3D" id="3.40.50.150">
    <property type="entry name" value="Vaccinia Virus protein VP39"/>
    <property type="match status" value="1"/>
</dbReference>
<dbReference type="AlphaFoldDB" id="A0A9W8E192"/>
<dbReference type="OrthoDB" id="411785at2759"/>
<dbReference type="InterPro" id="IPR051419">
    <property type="entry name" value="Lys/N-term_MeTrsfase_sf"/>
</dbReference>
<organism evidence="5 6">
    <name type="scientific">Dispira parvispora</name>
    <dbReference type="NCBI Taxonomy" id="1520584"/>
    <lineage>
        <taxon>Eukaryota</taxon>
        <taxon>Fungi</taxon>
        <taxon>Fungi incertae sedis</taxon>
        <taxon>Zoopagomycota</taxon>
        <taxon>Kickxellomycotina</taxon>
        <taxon>Dimargaritomycetes</taxon>
        <taxon>Dimargaritales</taxon>
        <taxon>Dimargaritaceae</taxon>
        <taxon>Dispira</taxon>
    </lineage>
</organism>
<evidence type="ECO:0000313" key="6">
    <source>
        <dbReference type="Proteomes" id="UP001150925"/>
    </source>
</evidence>
<dbReference type="GO" id="GO:0008168">
    <property type="term" value="F:methyltransferase activity"/>
    <property type="evidence" value="ECO:0007669"/>
    <property type="project" value="UniProtKB-KW"/>
</dbReference>
<dbReference type="PANTHER" id="PTHR12176">
    <property type="entry name" value="SAM-DEPENDENT METHYLTRANSFERASE SUPERFAMILY PROTEIN"/>
    <property type="match status" value="1"/>
</dbReference>
<evidence type="ECO:0000313" key="5">
    <source>
        <dbReference type="EMBL" id="KAJ1961490.1"/>
    </source>
</evidence>
<comment type="similarity">
    <text evidence="1">Belongs to the methyltransferase superfamily.</text>
</comment>
<evidence type="ECO:0000256" key="3">
    <source>
        <dbReference type="ARBA" id="ARBA00022679"/>
    </source>
</evidence>
<accession>A0A9W8E192</accession>
<dbReference type="InterPro" id="IPR029063">
    <property type="entry name" value="SAM-dependent_MTases_sf"/>
</dbReference>
<protein>
    <recommendedName>
        <fullName evidence="4">Methyltransferase domain-containing protein</fullName>
    </recommendedName>
</protein>
<dbReference type="SUPFAM" id="SSF53335">
    <property type="entry name" value="S-adenosyl-L-methionine-dependent methyltransferases"/>
    <property type="match status" value="1"/>
</dbReference>
<proteinExistence type="inferred from homology"/>
<dbReference type="FunFam" id="3.40.50.150:FF:000217">
    <property type="entry name" value="Methyltransferase protein 13"/>
    <property type="match status" value="1"/>
</dbReference>
<dbReference type="EMBL" id="JANBPY010001128">
    <property type="protein sequence ID" value="KAJ1961490.1"/>
    <property type="molecule type" value="Genomic_DNA"/>
</dbReference>
<dbReference type="Proteomes" id="UP001150925">
    <property type="component" value="Unassembled WGS sequence"/>
</dbReference>